<organism evidence="2 3">
    <name type="scientific">Mycobacterium vicinigordonae</name>
    <dbReference type="NCBI Taxonomy" id="1719132"/>
    <lineage>
        <taxon>Bacteria</taxon>
        <taxon>Bacillati</taxon>
        <taxon>Actinomycetota</taxon>
        <taxon>Actinomycetes</taxon>
        <taxon>Mycobacteriales</taxon>
        <taxon>Mycobacteriaceae</taxon>
        <taxon>Mycobacterium</taxon>
    </lineage>
</organism>
<dbReference type="SUPFAM" id="SSF140459">
    <property type="entry name" value="PE/PPE dimer-like"/>
    <property type="match status" value="1"/>
</dbReference>
<dbReference type="KEGG" id="mgor:H0P51_18820"/>
<name>A0A7D6DWJ5_9MYCO</name>
<proteinExistence type="predicted"/>
<dbReference type="Pfam" id="PF00934">
    <property type="entry name" value="PE"/>
    <property type="match status" value="1"/>
</dbReference>
<dbReference type="InterPro" id="IPR000084">
    <property type="entry name" value="PE-PGRS_N"/>
</dbReference>
<evidence type="ECO:0000313" key="3">
    <source>
        <dbReference type="Proteomes" id="UP000510682"/>
    </source>
</evidence>
<dbReference type="RefSeq" id="WP_180914402.1">
    <property type="nucleotide sequence ID" value="NZ_CP059165.1"/>
</dbReference>
<dbReference type="InterPro" id="IPR038332">
    <property type="entry name" value="PPE_sf"/>
</dbReference>
<dbReference type="EMBL" id="CP059165">
    <property type="protein sequence ID" value="QLL05849.1"/>
    <property type="molecule type" value="Genomic_DNA"/>
</dbReference>
<dbReference type="AlphaFoldDB" id="A0A7D6DWJ5"/>
<gene>
    <name evidence="2" type="ORF">H0P51_18820</name>
</gene>
<evidence type="ECO:0000313" key="2">
    <source>
        <dbReference type="EMBL" id="QLL05849.1"/>
    </source>
</evidence>
<reference evidence="2 3" key="2">
    <citation type="submission" date="2020-07" db="EMBL/GenBank/DDBJ databases">
        <authorList>
            <person name="Yu X."/>
        </authorList>
    </citation>
    <scope>NUCLEOTIDE SEQUENCE [LARGE SCALE GENOMIC DNA]</scope>
    <source>
        <strain evidence="3">24</strain>
    </source>
</reference>
<dbReference type="Proteomes" id="UP000510682">
    <property type="component" value="Chromosome"/>
</dbReference>
<accession>A0A7D6DWJ5</accession>
<reference evidence="3" key="1">
    <citation type="submission" date="2020-07" db="EMBL/GenBank/DDBJ databases">
        <title>Description of Mycobacterium gordonae subsp. intergordonae subsp.nov. and Mycobacterium gordonae subsp. gordonae subsp. nov.</title>
        <authorList>
            <person name="Yu X."/>
        </authorList>
    </citation>
    <scope>NUCLEOTIDE SEQUENCE [LARGE SCALE GENOMIC DNA]</scope>
    <source>
        <strain evidence="3">24</strain>
    </source>
</reference>
<feature type="domain" description="PE" evidence="1">
    <location>
        <begin position="4"/>
        <end position="94"/>
    </location>
</feature>
<protein>
    <submittedName>
        <fullName evidence="2">PE family protein</fullName>
    </submittedName>
</protein>
<keyword evidence="3" id="KW-1185">Reference proteome</keyword>
<dbReference type="Gene3D" id="1.10.287.850">
    <property type="entry name" value="HP0062-like domain"/>
    <property type="match status" value="1"/>
</dbReference>
<reference evidence="3" key="3">
    <citation type="submission" date="2023-07" db="EMBL/GenBank/DDBJ databases">
        <title>Description of Mycobacterium gordonae subsp. intergordonae subsp.nov. and Mycobacterium gordonae subsp. gordonae subsp. nov.</title>
        <authorList>
            <person name="Huang H."/>
        </authorList>
    </citation>
    <scope>NUCLEOTIDE SEQUENCE [LARGE SCALE GENOMIC DNA]</scope>
    <source>
        <strain evidence="3">24</strain>
    </source>
</reference>
<evidence type="ECO:0000259" key="1">
    <source>
        <dbReference type="Pfam" id="PF00934"/>
    </source>
</evidence>
<sequence length="104" mass="10030">MSYVVAGPGALAAAASDLARIGSAITASNVSAALQTAGVPAAAADGVSAAVADFWSAHAKGYQQVSAQMSALHEQLVQRLGSTAASYANTEAAAAAAVRSLLGG</sequence>